<sequence length="39" mass="4682">MVSSFGKKKEELFPSLEFCNEVYKQINYLDMDNQYLDKS</sequence>
<name>A0A1Z4LSY0_9CYAN</name>
<gene>
    <name evidence="1" type="ORF">NIES267_36740</name>
</gene>
<evidence type="ECO:0000313" key="2">
    <source>
        <dbReference type="Proteomes" id="UP000218418"/>
    </source>
</evidence>
<dbReference type="EMBL" id="AP018227">
    <property type="protein sequence ID" value="BAY84178.1"/>
    <property type="molecule type" value="Genomic_DNA"/>
</dbReference>
<evidence type="ECO:0000313" key="1">
    <source>
        <dbReference type="EMBL" id="BAY84178.1"/>
    </source>
</evidence>
<reference evidence="1 2" key="1">
    <citation type="submission" date="2017-06" db="EMBL/GenBank/DDBJ databases">
        <title>Genome sequencing of cyanobaciteial culture collection at National Institute for Environmental Studies (NIES).</title>
        <authorList>
            <person name="Hirose Y."/>
            <person name="Shimura Y."/>
            <person name="Fujisawa T."/>
            <person name="Nakamura Y."/>
            <person name="Kawachi M."/>
        </authorList>
    </citation>
    <scope>NUCLEOTIDE SEQUENCE [LARGE SCALE GENOMIC DNA]</scope>
    <source>
        <strain evidence="1 2">NIES-267</strain>
    </source>
</reference>
<dbReference type="AlphaFoldDB" id="A0A1Z4LSY0"/>
<proteinExistence type="predicted"/>
<keyword evidence="2" id="KW-1185">Reference proteome</keyword>
<accession>A0A1Z4LSY0</accession>
<protein>
    <submittedName>
        <fullName evidence="1">Uncharacterized protein</fullName>
    </submittedName>
</protein>
<dbReference type="Proteomes" id="UP000218418">
    <property type="component" value="Chromosome"/>
</dbReference>
<organism evidence="1 2">
    <name type="scientific">Calothrix parasitica NIES-267</name>
    <dbReference type="NCBI Taxonomy" id="1973488"/>
    <lineage>
        <taxon>Bacteria</taxon>
        <taxon>Bacillati</taxon>
        <taxon>Cyanobacteriota</taxon>
        <taxon>Cyanophyceae</taxon>
        <taxon>Nostocales</taxon>
        <taxon>Calotrichaceae</taxon>
        <taxon>Calothrix</taxon>
    </lineage>
</organism>